<keyword evidence="4" id="KW-1185">Reference proteome</keyword>
<reference evidence="3 4" key="1">
    <citation type="submission" date="2024-09" db="EMBL/GenBank/DDBJ databases">
        <title>Floridaenema gen nov. (Aerosakkonemataceae, Aerosakkonematales ord. nov., Cyanobacteria) from benthic tropical and subtropical fresh waters, with the description of four new species.</title>
        <authorList>
            <person name="Moretto J.A."/>
            <person name="Berthold D.E."/>
            <person name="Lefler F.W."/>
            <person name="Huang I.-S."/>
            <person name="Laughinghouse H. IV."/>
        </authorList>
    </citation>
    <scope>NUCLEOTIDE SEQUENCE [LARGE SCALE GENOMIC DNA]</scope>
    <source>
        <strain evidence="3 4">BLCC-F50</strain>
    </source>
</reference>
<organism evidence="3 4">
    <name type="scientific">Floridaenema flaviceps BLCC-F50</name>
    <dbReference type="NCBI Taxonomy" id="3153642"/>
    <lineage>
        <taxon>Bacteria</taxon>
        <taxon>Bacillati</taxon>
        <taxon>Cyanobacteriota</taxon>
        <taxon>Cyanophyceae</taxon>
        <taxon>Oscillatoriophycideae</taxon>
        <taxon>Aerosakkonematales</taxon>
        <taxon>Aerosakkonemataceae</taxon>
        <taxon>Floridanema</taxon>
        <taxon>Floridanema flaviceps</taxon>
    </lineage>
</organism>
<comment type="caution">
    <text evidence="3">The sequence shown here is derived from an EMBL/GenBank/DDBJ whole genome shotgun (WGS) entry which is preliminary data.</text>
</comment>
<keyword evidence="2" id="KW-0472">Membrane</keyword>
<keyword evidence="2" id="KW-1133">Transmembrane helix</keyword>
<protein>
    <submittedName>
        <fullName evidence="3">Uncharacterized protein</fullName>
    </submittedName>
</protein>
<keyword evidence="2" id="KW-0812">Transmembrane</keyword>
<evidence type="ECO:0000256" key="2">
    <source>
        <dbReference type="SAM" id="Phobius"/>
    </source>
</evidence>
<gene>
    <name evidence="3" type="ORF">ACE1CI_18000</name>
</gene>
<accession>A0ABV4XTN9</accession>
<feature type="region of interest" description="Disordered" evidence="1">
    <location>
        <begin position="39"/>
        <end position="58"/>
    </location>
</feature>
<dbReference type="EMBL" id="JBHFNR010000131">
    <property type="protein sequence ID" value="MFB2894807.1"/>
    <property type="molecule type" value="Genomic_DNA"/>
</dbReference>
<name>A0ABV4XTN9_9CYAN</name>
<sequence>MENTAMLIKIVFYLIICPIIFPAVVAFFLGILANALKKRAESDKKDGTPKDNQPVPSN</sequence>
<evidence type="ECO:0000313" key="4">
    <source>
        <dbReference type="Proteomes" id="UP001576784"/>
    </source>
</evidence>
<feature type="transmembrane region" description="Helical" evidence="2">
    <location>
        <begin position="12"/>
        <end position="36"/>
    </location>
</feature>
<evidence type="ECO:0000313" key="3">
    <source>
        <dbReference type="EMBL" id="MFB2894807.1"/>
    </source>
</evidence>
<evidence type="ECO:0000256" key="1">
    <source>
        <dbReference type="SAM" id="MobiDB-lite"/>
    </source>
</evidence>
<feature type="compositionally biased region" description="Basic and acidic residues" evidence="1">
    <location>
        <begin position="39"/>
        <end position="49"/>
    </location>
</feature>
<dbReference type="Proteomes" id="UP001576784">
    <property type="component" value="Unassembled WGS sequence"/>
</dbReference>
<dbReference type="RefSeq" id="WP_413264451.1">
    <property type="nucleotide sequence ID" value="NZ_JBHFNR010000131.1"/>
</dbReference>
<proteinExistence type="predicted"/>